<keyword evidence="9" id="KW-1185">Reference proteome</keyword>
<keyword evidence="5" id="KW-0560">Oxidoreductase</keyword>
<dbReference type="InterPro" id="IPR012348">
    <property type="entry name" value="RNR-like"/>
</dbReference>
<dbReference type="EMBL" id="VSWD01000010">
    <property type="protein sequence ID" value="KAK3089483.1"/>
    <property type="molecule type" value="Genomic_DNA"/>
</dbReference>
<dbReference type="GO" id="GO:0004748">
    <property type="term" value="F:ribonucleoside-diphosphate reductase activity, thioredoxin disulfide as acceptor"/>
    <property type="evidence" value="ECO:0007669"/>
    <property type="project" value="UniProtKB-EC"/>
</dbReference>
<dbReference type="GO" id="GO:0005829">
    <property type="term" value="C:cytosol"/>
    <property type="evidence" value="ECO:0007669"/>
    <property type="project" value="TreeGrafter"/>
</dbReference>
<dbReference type="GO" id="GO:0009263">
    <property type="term" value="P:deoxyribonucleotide biosynthetic process"/>
    <property type="evidence" value="ECO:0007669"/>
    <property type="project" value="UniProtKB-KW"/>
</dbReference>
<dbReference type="Proteomes" id="UP001186944">
    <property type="component" value="Unassembled WGS sequence"/>
</dbReference>
<dbReference type="GO" id="GO:0046872">
    <property type="term" value="F:metal ion binding"/>
    <property type="evidence" value="ECO:0007669"/>
    <property type="project" value="UniProtKB-KW"/>
</dbReference>
<comment type="caution">
    <text evidence="8">The sequence shown here is derived from an EMBL/GenBank/DDBJ whole genome shotgun (WGS) entry which is preliminary data.</text>
</comment>
<comment type="cofactor">
    <cofactor evidence="1">
        <name>Fe cation</name>
        <dbReference type="ChEBI" id="CHEBI:24875"/>
    </cofactor>
</comment>
<dbReference type="PANTHER" id="PTHR23409:SF18">
    <property type="entry name" value="RIBONUCLEOSIDE-DIPHOSPHATE REDUCTASE SUBUNIT M2"/>
    <property type="match status" value="1"/>
</dbReference>
<reference evidence="8" key="1">
    <citation type="submission" date="2019-08" db="EMBL/GenBank/DDBJ databases">
        <title>The improved chromosome-level genome for the pearl oyster Pinctada fucata martensii using PacBio sequencing and Hi-C.</title>
        <authorList>
            <person name="Zheng Z."/>
        </authorList>
    </citation>
    <scope>NUCLEOTIDE SEQUENCE</scope>
    <source>
        <strain evidence="8">ZZ-2019</strain>
        <tissue evidence="8">Adductor muscle</tissue>
    </source>
</reference>
<evidence type="ECO:0000313" key="8">
    <source>
        <dbReference type="EMBL" id="KAK3089483.1"/>
    </source>
</evidence>
<accession>A0AA88XPW6</accession>
<keyword evidence="7" id="KW-0215">Deoxyribonucleotide synthesis</keyword>
<dbReference type="Pfam" id="PF00268">
    <property type="entry name" value="Ribonuc_red_sm"/>
    <property type="match status" value="1"/>
</dbReference>
<dbReference type="SUPFAM" id="SSF47240">
    <property type="entry name" value="Ferritin-like"/>
    <property type="match status" value="1"/>
</dbReference>
<proteinExistence type="inferred from homology"/>
<dbReference type="AlphaFoldDB" id="A0AA88XPW6"/>
<gene>
    <name evidence="8" type="ORF">FSP39_003965</name>
</gene>
<dbReference type="PROSITE" id="PS00368">
    <property type="entry name" value="RIBORED_SMALL"/>
    <property type="match status" value="1"/>
</dbReference>
<dbReference type="FunFam" id="1.10.620.20:FF:000004">
    <property type="entry name" value="Ribonucleoside-diphosphate reductase subunit M2 B"/>
    <property type="match status" value="1"/>
</dbReference>
<evidence type="ECO:0000256" key="5">
    <source>
        <dbReference type="ARBA" id="ARBA00023002"/>
    </source>
</evidence>
<dbReference type="PANTHER" id="PTHR23409">
    <property type="entry name" value="RIBONUCLEOSIDE-DIPHOSPHATE REDUCTASE SMALL CHAIN"/>
    <property type="match status" value="1"/>
</dbReference>
<organism evidence="8 9">
    <name type="scientific">Pinctada imbricata</name>
    <name type="common">Atlantic pearl-oyster</name>
    <name type="synonym">Pinctada martensii</name>
    <dbReference type="NCBI Taxonomy" id="66713"/>
    <lineage>
        <taxon>Eukaryota</taxon>
        <taxon>Metazoa</taxon>
        <taxon>Spiralia</taxon>
        <taxon>Lophotrochozoa</taxon>
        <taxon>Mollusca</taxon>
        <taxon>Bivalvia</taxon>
        <taxon>Autobranchia</taxon>
        <taxon>Pteriomorphia</taxon>
        <taxon>Pterioida</taxon>
        <taxon>Pterioidea</taxon>
        <taxon>Pteriidae</taxon>
        <taxon>Pinctada</taxon>
    </lineage>
</organism>
<keyword evidence="6" id="KW-0408">Iron</keyword>
<comment type="similarity">
    <text evidence="2">Belongs to the ribonucleoside diphosphate reductase small chain family.</text>
</comment>
<evidence type="ECO:0000256" key="6">
    <source>
        <dbReference type="ARBA" id="ARBA00023004"/>
    </source>
</evidence>
<dbReference type="Gene3D" id="1.10.620.20">
    <property type="entry name" value="Ribonucleotide Reductase, subunit A"/>
    <property type="match status" value="1"/>
</dbReference>
<dbReference type="InterPro" id="IPR009078">
    <property type="entry name" value="Ferritin-like_SF"/>
</dbReference>
<dbReference type="InterPro" id="IPR000358">
    <property type="entry name" value="RNR_small_fam"/>
</dbReference>
<dbReference type="InterPro" id="IPR030475">
    <property type="entry name" value="RNR_small_AS"/>
</dbReference>
<dbReference type="CDD" id="cd01049">
    <property type="entry name" value="RNRR2"/>
    <property type="match status" value="1"/>
</dbReference>
<evidence type="ECO:0000256" key="7">
    <source>
        <dbReference type="ARBA" id="ARBA00023116"/>
    </source>
</evidence>
<dbReference type="EC" id="1.17.4.1" evidence="3"/>
<name>A0AA88XPW6_PINIB</name>
<evidence type="ECO:0000256" key="2">
    <source>
        <dbReference type="ARBA" id="ARBA00009303"/>
    </source>
</evidence>
<evidence type="ECO:0000256" key="3">
    <source>
        <dbReference type="ARBA" id="ARBA00012274"/>
    </source>
</evidence>
<keyword evidence="4" id="KW-0479">Metal-binding</keyword>
<dbReference type="InterPro" id="IPR033909">
    <property type="entry name" value="RNR_small"/>
</dbReference>
<evidence type="ECO:0000256" key="4">
    <source>
        <dbReference type="ARBA" id="ARBA00022723"/>
    </source>
</evidence>
<evidence type="ECO:0000256" key="1">
    <source>
        <dbReference type="ARBA" id="ARBA00001962"/>
    </source>
</evidence>
<evidence type="ECO:0000313" key="9">
    <source>
        <dbReference type="Proteomes" id="UP001186944"/>
    </source>
</evidence>
<sequence>MLSSQSPLKTHDITTNMRKVKIHNENEIPSNNVLNSSHKKKVLGDSQTQNIQIIETEPLKPQIKPVRKTSQEVEPLLQENPRRFVVFPIQYHDIWQMYKKAEASFWTAEEVDLSKDLPHWENLKKDERHFISHVLAFFAASDGIVNENLVERFSKEVQSTEARCFYGFQIAMENIHSEMYSLLIDTYISDPAEREYLFNAIETMPCVKKKADWAIKWIGDEESTYGERVVGFAAVEGIFFSGSFAAIFWLKKRGIMPGLTFSNELISRDEGLHCDFACLMFNHLVNKPSQKRIHSIISEAVRIEQEFLTEALPVNLIGMNCTLMKQYIEFVADRLLVELKCDKIYNVENPFDFMEQISLEGKTNFFEKRVGEYQKMGVMNGGSANKHEFTLDADF</sequence>
<protein>
    <recommendedName>
        <fullName evidence="3">ribonucleoside-diphosphate reductase</fullName>
        <ecNumber evidence="3">1.17.4.1</ecNumber>
    </recommendedName>
</protein>